<dbReference type="Gene3D" id="2.40.70.10">
    <property type="entry name" value="Acid Proteases"/>
    <property type="match status" value="1"/>
</dbReference>
<dbReference type="InterPro" id="IPR021109">
    <property type="entry name" value="Peptidase_aspartic_dom_sf"/>
</dbReference>
<evidence type="ECO:0000256" key="2">
    <source>
        <dbReference type="SAM" id="MobiDB-lite"/>
    </source>
</evidence>
<reference evidence="5" key="1">
    <citation type="submission" date="2024-04" db="EMBL/GenBank/DDBJ databases">
        <title>Salinicola lusitanus LLJ914,a marine bacterium isolated from the Okinawa Trough.</title>
        <authorList>
            <person name="Li J."/>
        </authorList>
    </citation>
    <scope>NUCLEOTIDE SEQUENCE [LARGE SCALE GENOMIC DNA]</scope>
</reference>
<feature type="region of interest" description="Disordered" evidence="2">
    <location>
        <begin position="244"/>
        <end position="268"/>
    </location>
</feature>
<evidence type="ECO:0000313" key="4">
    <source>
        <dbReference type="EMBL" id="KAK7933590.1"/>
    </source>
</evidence>
<dbReference type="GO" id="GO:0004190">
    <property type="term" value="F:aspartic-type endopeptidase activity"/>
    <property type="evidence" value="ECO:0007669"/>
    <property type="project" value="InterPro"/>
</dbReference>
<dbReference type="GO" id="GO:0006508">
    <property type="term" value="P:proteolysis"/>
    <property type="evidence" value="ECO:0007669"/>
    <property type="project" value="InterPro"/>
</dbReference>
<dbReference type="CDD" id="cd00303">
    <property type="entry name" value="retropepsin_like"/>
    <property type="match status" value="1"/>
</dbReference>
<keyword evidence="5" id="KW-1185">Reference proteome</keyword>
<dbReference type="GO" id="GO:0003676">
    <property type="term" value="F:nucleic acid binding"/>
    <property type="evidence" value="ECO:0007669"/>
    <property type="project" value="InterPro"/>
</dbReference>
<keyword evidence="1" id="KW-0863">Zinc-finger</keyword>
<dbReference type="EMBL" id="JBBPFD010000003">
    <property type="protein sequence ID" value="KAK7933590.1"/>
    <property type="molecule type" value="Genomic_DNA"/>
</dbReference>
<keyword evidence="1" id="KW-0479">Metal-binding</keyword>
<dbReference type="PANTHER" id="PTHR33198:SF20">
    <property type="entry name" value="RETROTRANSPOSON GAG DOMAIN-CONTAINING PROTEIN"/>
    <property type="match status" value="1"/>
</dbReference>
<comment type="caution">
    <text evidence="4">The sequence shown here is derived from an EMBL/GenBank/DDBJ whole genome shotgun (WGS) entry which is preliminary data.</text>
</comment>
<name>A0AAW0Q3L0_9GOBI</name>
<feature type="region of interest" description="Disordered" evidence="2">
    <location>
        <begin position="1"/>
        <end position="21"/>
    </location>
</feature>
<dbReference type="PANTHER" id="PTHR33198">
    <property type="entry name" value="ANK_REP_REGION DOMAIN-CONTAINING PROTEIN-RELATED"/>
    <property type="match status" value="1"/>
</dbReference>
<evidence type="ECO:0000259" key="3">
    <source>
        <dbReference type="PROSITE" id="PS50158"/>
    </source>
</evidence>
<sequence length="457" mass="51091">MAAHASPLPPFDTESEPSSVGPRWTKWLQRFENYTTAMNITGDARLKALLLHVAGEKVHDIYDTLSAEGDKYADTKQKLSAYFTPKKNVQYQVYLFRKAVQEPGENLDTYHTRLRILAKNCEFTDTTAEIKTQIIQSCSSSRLRRKALREPDLTLEDILNHGRACELSEMQATGMETGSVATVNKLFHKTGHKNPSRGNWQPRKQPTNRCRNCGGNYPHDGDCPAKNKECKACGKLNHFARQCRSQPKETEYKHHTNKKRTQTPKTVHQITDSATGEKTGHTSSSDEAYVYVVKTDNTTKLPQTNVTMMGVQTLVLIDSGATANCISETTYNKLLPRPTLNQTDTKIYPYNSTDSLPVCGAFKCSVEKHDKKTMCTVFVIKGDGFNILSYETSKDLGLIHIVTAVSGQITALADDLVESHPELFKGIGKLKDFQKVEDELRKLQADDIVEEVTGPTP</sequence>
<keyword evidence="1" id="KW-0862">Zinc</keyword>
<dbReference type="InterPro" id="IPR001878">
    <property type="entry name" value="Znf_CCHC"/>
</dbReference>
<feature type="domain" description="CCHC-type" evidence="3">
    <location>
        <begin position="230"/>
        <end position="245"/>
    </location>
</feature>
<dbReference type="Gene3D" id="4.10.60.10">
    <property type="entry name" value="Zinc finger, CCHC-type"/>
    <property type="match status" value="1"/>
</dbReference>
<dbReference type="GO" id="GO:0008270">
    <property type="term" value="F:zinc ion binding"/>
    <property type="evidence" value="ECO:0007669"/>
    <property type="project" value="UniProtKB-KW"/>
</dbReference>
<organism evidence="4 5">
    <name type="scientific">Mugilogobius chulae</name>
    <name type="common">yellowstripe goby</name>
    <dbReference type="NCBI Taxonomy" id="88201"/>
    <lineage>
        <taxon>Eukaryota</taxon>
        <taxon>Metazoa</taxon>
        <taxon>Chordata</taxon>
        <taxon>Craniata</taxon>
        <taxon>Vertebrata</taxon>
        <taxon>Euteleostomi</taxon>
        <taxon>Actinopterygii</taxon>
        <taxon>Neopterygii</taxon>
        <taxon>Teleostei</taxon>
        <taxon>Neoteleostei</taxon>
        <taxon>Acanthomorphata</taxon>
        <taxon>Gobiaria</taxon>
        <taxon>Gobiiformes</taxon>
        <taxon>Gobioidei</taxon>
        <taxon>Gobiidae</taxon>
        <taxon>Gobionellinae</taxon>
        <taxon>Mugilogobius</taxon>
    </lineage>
</organism>
<protein>
    <recommendedName>
        <fullName evidence="3">CCHC-type domain-containing protein</fullName>
    </recommendedName>
</protein>
<proteinExistence type="predicted"/>
<dbReference type="PROSITE" id="PS00141">
    <property type="entry name" value="ASP_PROTEASE"/>
    <property type="match status" value="1"/>
</dbReference>
<dbReference type="Proteomes" id="UP001460270">
    <property type="component" value="Unassembled WGS sequence"/>
</dbReference>
<dbReference type="InterPro" id="IPR001969">
    <property type="entry name" value="Aspartic_peptidase_AS"/>
</dbReference>
<accession>A0AAW0Q3L0</accession>
<dbReference type="AlphaFoldDB" id="A0AAW0Q3L0"/>
<dbReference type="PROSITE" id="PS50158">
    <property type="entry name" value="ZF_CCHC"/>
    <property type="match status" value="1"/>
</dbReference>
<gene>
    <name evidence="4" type="ORF">WMY93_004486</name>
</gene>
<evidence type="ECO:0000313" key="5">
    <source>
        <dbReference type="Proteomes" id="UP001460270"/>
    </source>
</evidence>
<evidence type="ECO:0000256" key="1">
    <source>
        <dbReference type="PROSITE-ProRule" id="PRU00047"/>
    </source>
</evidence>